<accession>A0A9Q0LC75</accession>
<name>A0A9Q0LC75_ANAIG</name>
<organism evidence="1 2">
    <name type="scientific">Anaeramoeba ignava</name>
    <name type="common">Anaerobic marine amoeba</name>
    <dbReference type="NCBI Taxonomy" id="1746090"/>
    <lineage>
        <taxon>Eukaryota</taxon>
        <taxon>Metamonada</taxon>
        <taxon>Anaeramoebidae</taxon>
        <taxon>Anaeramoeba</taxon>
    </lineage>
</organism>
<keyword evidence="2" id="KW-1185">Reference proteome</keyword>
<dbReference type="EMBL" id="JAPDFW010000103">
    <property type="protein sequence ID" value="KAJ5069745.1"/>
    <property type="molecule type" value="Genomic_DNA"/>
</dbReference>
<comment type="caution">
    <text evidence="1">The sequence shown here is derived from an EMBL/GenBank/DDBJ whole genome shotgun (WGS) entry which is preliminary data.</text>
</comment>
<dbReference type="Proteomes" id="UP001149090">
    <property type="component" value="Unassembled WGS sequence"/>
</dbReference>
<proteinExistence type="predicted"/>
<reference evidence="1" key="1">
    <citation type="submission" date="2022-10" db="EMBL/GenBank/DDBJ databases">
        <title>Novel sulphate-reducing endosymbionts in the free-living metamonad Anaeramoeba.</title>
        <authorList>
            <person name="Jerlstrom-Hultqvist J."/>
            <person name="Cepicka I."/>
            <person name="Gallot-Lavallee L."/>
            <person name="Salas-Leiva D."/>
            <person name="Curtis B.A."/>
            <person name="Zahonova K."/>
            <person name="Pipaliya S."/>
            <person name="Dacks J."/>
            <person name="Roger A.J."/>
        </authorList>
    </citation>
    <scope>NUCLEOTIDE SEQUENCE</scope>
    <source>
        <strain evidence="1">BMAN</strain>
    </source>
</reference>
<evidence type="ECO:0000313" key="2">
    <source>
        <dbReference type="Proteomes" id="UP001149090"/>
    </source>
</evidence>
<protein>
    <submittedName>
        <fullName evidence="1">Uncharacterized protein</fullName>
    </submittedName>
</protein>
<gene>
    <name evidence="1" type="ORF">M0811_02322</name>
</gene>
<dbReference type="AlphaFoldDB" id="A0A9Q0LC75"/>
<evidence type="ECO:0000313" key="1">
    <source>
        <dbReference type="EMBL" id="KAJ5069745.1"/>
    </source>
</evidence>
<sequence length="100" mass="12204">MDFSPENWHKPFDGKGKTLVIIKTKDNFYFWRFYSREEQYAINSHLNQFQNLVVDMIFELYSYQPGYSNFENQEIYPLMEQMKLKVILNNKFIDEIDSKI</sequence>